<dbReference type="EnsemblMetazoa" id="Aqu2.1.22110_001">
    <property type="protein sequence ID" value="Aqu2.1.22110_001"/>
    <property type="gene ID" value="Aqu2.1.22110"/>
</dbReference>
<reference evidence="2" key="1">
    <citation type="submission" date="2017-05" db="UniProtKB">
        <authorList>
            <consortium name="EnsemblMetazoa"/>
        </authorList>
    </citation>
    <scope>IDENTIFICATION</scope>
</reference>
<protein>
    <submittedName>
        <fullName evidence="2">Uncharacterized protein</fullName>
    </submittedName>
</protein>
<proteinExistence type="predicted"/>
<evidence type="ECO:0000313" key="2">
    <source>
        <dbReference type="EnsemblMetazoa" id="Aqu2.1.22110_001"/>
    </source>
</evidence>
<keyword evidence="1" id="KW-0732">Signal</keyword>
<accession>A0A1X7U2X1</accession>
<dbReference type="InParanoid" id="A0A1X7U2X1"/>
<organism evidence="2">
    <name type="scientific">Amphimedon queenslandica</name>
    <name type="common">Sponge</name>
    <dbReference type="NCBI Taxonomy" id="400682"/>
    <lineage>
        <taxon>Eukaryota</taxon>
        <taxon>Metazoa</taxon>
        <taxon>Porifera</taxon>
        <taxon>Demospongiae</taxon>
        <taxon>Heteroscleromorpha</taxon>
        <taxon>Haplosclerida</taxon>
        <taxon>Niphatidae</taxon>
        <taxon>Amphimedon</taxon>
    </lineage>
</organism>
<feature type="signal peptide" evidence="1">
    <location>
        <begin position="1"/>
        <end position="17"/>
    </location>
</feature>
<sequence>MQVFIFCLVSVTLLVHISDYWSGRALIRLVNVSVLFDSKILLPWSIIRLNDEAITIEEFYRDCVEPRLEGNHF</sequence>
<name>A0A1X7U2X1_AMPQE</name>
<evidence type="ECO:0000256" key="1">
    <source>
        <dbReference type="SAM" id="SignalP"/>
    </source>
</evidence>
<feature type="chain" id="PRO_5012801531" evidence="1">
    <location>
        <begin position="18"/>
        <end position="73"/>
    </location>
</feature>
<dbReference type="AlphaFoldDB" id="A0A1X7U2X1"/>